<keyword evidence="2 4" id="KW-0732">Signal</keyword>
<gene>
    <name evidence="6" type="ORF">R1flu_018154</name>
</gene>
<evidence type="ECO:0000256" key="3">
    <source>
        <dbReference type="ARBA" id="ARBA00022737"/>
    </source>
</evidence>
<protein>
    <recommendedName>
        <fullName evidence="5">Leucine-rich repeat-containing N-terminal plant-type domain-containing protein</fullName>
    </recommendedName>
</protein>
<comment type="caution">
    <text evidence="6">The sequence shown here is derived from an EMBL/GenBank/DDBJ whole genome shotgun (WGS) entry which is preliminary data.</text>
</comment>
<dbReference type="InterPro" id="IPR013210">
    <property type="entry name" value="LRR_N_plant-typ"/>
</dbReference>
<dbReference type="EMBL" id="JBHFFA010000001">
    <property type="protein sequence ID" value="KAL2650026.1"/>
    <property type="molecule type" value="Genomic_DNA"/>
</dbReference>
<keyword evidence="1" id="KW-0433">Leucine-rich repeat</keyword>
<reference evidence="6 7" key="1">
    <citation type="submission" date="2024-09" db="EMBL/GenBank/DDBJ databases">
        <title>Chromosome-scale assembly of Riccia fluitans.</title>
        <authorList>
            <person name="Paukszto L."/>
            <person name="Sawicki J."/>
            <person name="Karawczyk K."/>
            <person name="Piernik-Szablinska J."/>
            <person name="Szczecinska M."/>
            <person name="Mazdziarz M."/>
        </authorList>
    </citation>
    <scope>NUCLEOTIDE SEQUENCE [LARGE SCALE GENOMIC DNA]</scope>
    <source>
        <strain evidence="6">Rf_01</strain>
        <tissue evidence="6">Aerial parts of the thallus</tissue>
    </source>
</reference>
<dbReference type="PROSITE" id="PS51450">
    <property type="entry name" value="LRR"/>
    <property type="match status" value="1"/>
</dbReference>
<sequence>MRGFWLLRLLVVIQIFLECISFEVAANNEGDALITFKRQLNDPNGFLSSWDSNMINPCTWLHITCDGDDNVVRVDLGNMALSGSLVPELSQLASLQYLELFNNEISGSIPPELDSLSNIASLGLNHNALTGNIPSTLGRLRNLKFLHLDHNDLTGDIPNELTCIPTLLIVQLSHNNLSGVAPKFASNVVTHFEGNPNLIQ</sequence>
<dbReference type="FunFam" id="3.80.10.10:FF:000024">
    <property type="entry name" value="Somatic embryogenesis receptor kinase 1"/>
    <property type="match status" value="1"/>
</dbReference>
<proteinExistence type="predicted"/>
<feature type="chain" id="PRO_5044777773" description="Leucine-rich repeat-containing N-terminal plant-type domain-containing protein" evidence="4">
    <location>
        <begin position="22"/>
        <end position="200"/>
    </location>
</feature>
<dbReference type="PANTHER" id="PTHR47988">
    <property type="entry name" value="SOMATIC EMBRYOGENESIS RECEPTOR KINASE 1"/>
    <property type="match status" value="1"/>
</dbReference>
<evidence type="ECO:0000259" key="5">
    <source>
        <dbReference type="Pfam" id="PF08263"/>
    </source>
</evidence>
<dbReference type="Proteomes" id="UP001605036">
    <property type="component" value="Unassembled WGS sequence"/>
</dbReference>
<dbReference type="SUPFAM" id="SSF52058">
    <property type="entry name" value="L domain-like"/>
    <property type="match status" value="1"/>
</dbReference>
<dbReference type="Pfam" id="PF00560">
    <property type="entry name" value="LRR_1"/>
    <property type="match status" value="3"/>
</dbReference>
<organism evidence="6 7">
    <name type="scientific">Riccia fluitans</name>
    <dbReference type="NCBI Taxonomy" id="41844"/>
    <lineage>
        <taxon>Eukaryota</taxon>
        <taxon>Viridiplantae</taxon>
        <taxon>Streptophyta</taxon>
        <taxon>Embryophyta</taxon>
        <taxon>Marchantiophyta</taxon>
        <taxon>Marchantiopsida</taxon>
        <taxon>Marchantiidae</taxon>
        <taxon>Marchantiales</taxon>
        <taxon>Ricciaceae</taxon>
        <taxon>Riccia</taxon>
    </lineage>
</organism>
<evidence type="ECO:0000256" key="2">
    <source>
        <dbReference type="ARBA" id="ARBA00022729"/>
    </source>
</evidence>
<evidence type="ECO:0000313" key="7">
    <source>
        <dbReference type="Proteomes" id="UP001605036"/>
    </source>
</evidence>
<feature type="domain" description="Leucine-rich repeat-containing N-terminal plant-type" evidence="5">
    <location>
        <begin position="27"/>
        <end position="66"/>
    </location>
</feature>
<name>A0ABD1ZEZ8_9MARC</name>
<dbReference type="Pfam" id="PF08263">
    <property type="entry name" value="LRRNT_2"/>
    <property type="match status" value="1"/>
</dbReference>
<dbReference type="InterPro" id="IPR001611">
    <property type="entry name" value="Leu-rich_rpt"/>
</dbReference>
<accession>A0ABD1ZEZ8</accession>
<feature type="signal peptide" evidence="4">
    <location>
        <begin position="1"/>
        <end position="21"/>
    </location>
</feature>
<dbReference type="AlphaFoldDB" id="A0ABD1ZEZ8"/>
<dbReference type="InterPro" id="IPR032675">
    <property type="entry name" value="LRR_dom_sf"/>
</dbReference>
<keyword evidence="3" id="KW-0677">Repeat</keyword>
<evidence type="ECO:0000313" key="6">
    <source>
        <dbReference type="EMBL" id="KAL2650026.1"/>
    </source>
</evidence>
<dbReference type="Gene3D" id="3.80.10.10">
    <property type="entry name" value="Ribonuclease Inhibitor"/>
    <property type="match status" value="1"/>
</dbReference>
<keyword evidence="7" id="KW-1185">Reference proteome</keyword>
<evidence type="ECO:0000256" key="1">
    <source>
        <dbReference type="ARBA" id="ARBA00022614"/>
    </source>
</evidence>
<evidence type="ECO:0000256" key="4">
    <source>
        <dbReference type="SAM" id="SignalP"/>
    </source>
</evidence>